<dbReference type="EMBL" id="ASHR01000032">
    <property type="protein sequence ID" value="ERG63389.1"/>
    <property type="molecule type" value="Genomic_DNA"/>
</dbReference>
<dbReference type="PANTHER" id="PTHR10302:SF0">
    <property type="entry name" value="SINGLE-STRANDED DNA-BINDING PROTEIN, MITOCHONDRIAL"/>
    <property type="match status" value="1"/>
</dbReference>
<dbReference type="AlphaFoldDB" id="U1LM54"/>
<keyword evidence="6" id="KW-1185">Reference proteome</keyword>
<dbReference type="InterPro" id="IPR011344">
    <property type="entry name" value="ssDNA-bd"/>
</dbReference>
<feature type="compositionally biased region" description="Basic and acidic residues" evidence="4">
    <location>
        <begin position="104"/>
        <end position="117"/>
    </location>
</feature>
<keyword evidence="1 2" id="KW-0238">DNA-binding</keyword>
<dbReference type="Gene3D" id="2.40.50.140">
    <property type="entry name" value="Nucleic acid-binding proteins"/>
    <property type="match status" value="1"/>
</dbReference>
<evidence type="ECO:0000313" key="6">
    <source>
        <dbReference type="Proteomes" id="UP000016462"/>
    </source>
</evidence>
<dbReference type="GO" id="GO:0006260">
    <property type="term" value="P:DNA replication"/>
    <property type="evidence" value="ECO:0007669"/>
    <property type="project" value="InterPro"/>
</dbReference>
<dbReference type="GO" id="GO:0009295">
    <property type="term" value="C:nucleoid"/>
    <property type="evidence" value="ECO:0007669"/>
    <property type="project" value="TreeGrafter"/>
</dbReference>
<evidence type="ECO:0000256" key="4">
    <source>
        <dbReference type="SAM" id="MobiDB-lite"/>
    </source>
</evidence>
<dbReference type="InterPro" id="IPR012340">
    <property type="entry name" value="NA-bd_OB-fold"/>
</dbReference>
<evidence type="ECO:0000256" key="1">
    <source>
        <dbReference type="ARBA" id="ARBA00023125"/>
    </source>
</evidence>
<evidence type="ECO:0000313" key="5">
    <source>
        <dbReference type="EMBL" id="ERG63389.1"/>
    </source>
</evidence>
<dbReference type="Proteomes" id="UP000016462">
    <property type="component" value="Unassembled WGS sequence"/>
</dbReference>
<proteinExistence type="predicted"/>
<gene>
    <name evidence="5" type="ORF">L332_02845</name>
</gene>
<protein>
    <recommendedName>
        <fullName evidence="2 3">Single-stranded DNA-binding protein</fullName>
    </recommendedName>
</protein>
<dbReference type="PANTHER" id="PTHR10302">
    <property type="entry name" value="SINGLE-STRANDED DNA-BINDING PROTEIN"/>
    <property type="match status" value="1"/>
</dbReference>
<feature type="region of interest" description="Disordered" evidence="4">
    <location>
        <begin position="78"/>
        <end position="159"/>
    </location>
</feature>
<dbReference type="InterPro" id="IPR000424">
    <property type="entry name" value="Primosome_PriB/ssb"/>
</dbReference>
<reference evidence="5 6" key="1">
    <citation type="journal article" date="2013" name="Genome Announc.">
        <title>First draft genome sequence from a member of the genus agrococcus, isolated from modern microbialites.</title>
        <authorList>
            <person name="White R.A.III."/>
            <person name="Grassa C.J."/>
            <person name="Suttle C.A."/>
        </authorList>
    </citation>
    <scope>NUCLEOTIDE SEQUENCE [LARGE SCALE GENOMIC DNA]</scope>
    <source>
        <strain evidence="5 6">RW1</strain>
    </source>
</reference>
<organism evidence="5 6">
    <name type="scientific">Agrococcus pavilionensis RW1</name>
    <dbReference type="NCBI Taxonomy" id="1330458"/>
    <lineage>
        <taxon>Bacteria</taxon>
        <taxon>Bacillati</taxon>
        <taxon>Actinomycetota</taxon>
        <taxon>Actinomycetes</taxon>
        <taxon>Micrococcales</taxon>
        <taxon>Microbacteriaceae</taxon>
        <taxon>Agrococcus</taxon>
    </lineage>
</organism>
<name>U1LM54_9MICO</name>
<dbReference type="GO" id="GO:0003697">
    <property type="term" value="F:single-stranded DNA binding"/>
    <property type="evidence" value="ECO:0007669"/>
    <property type="project" value="InterPro"/>
</dbReference>
<dbReference type="SUPFAM" id="SSF50249">
    <property type="entry name" value="Nucleic acid-binding proteins"/>
    <property type="match status" value="1"/>
</dbReference>
<accession>U1LM54</accession>
<evidence type="ECO:0000256" key="2">
    <source>
        <dbReference type="PIRNR" id="PIRNR002070"/>
    </source>
</evidence>
<dbReference type="PIRSF" id="PIRSF002070">
    <property type="entry name" value="SSB"/>
    <property type="match status" value="1"/>
</dbReference>
<sequence>MVGSIGTDPILKSVAGDQVAEFRIACKSRRKDGDDWVDAHTNWFTVEAWGGFARNVITSVRKGDLVVVLGRLKVDQWESGERRGTSVKIRADHIGHSMRVSPTSRDRRPRDDAEQRAAEQPGSSPDPMEASPPETPEPAFVGARVEHWGAPIDEPETPF</sequence>
<comment type="caution">
    <text evidence="5">The sequence shown here is derived from an EMBL/GenBank/DDBJ whole genome shotgun (WGS) entry which is preliminary data.</text>
</comment>
<feature type="compositionally biased region" description="Basic and acidic residues" evidence="4">
    <location>
        <begin position="78"/>
        <end position="95"/>
    </location>
</feature>
<dbReference type="PROSITE" id="PS50935">
    <property type="entry name" value="SSB"/>
    <property type="match status" value="1"/>
</dbReference>
<dbReference type="Pfam" id="PF00436">
    <property type="entry name" value="SSB"/>
    <property type="match status" value="1"/>
</dbReference>
<dbReference type="NCBIfam" id="TIGR00621">
    <property type="entry name" value="ssb"/>
    <property type="match status" value="1"/>
</dbReference>
<evidence type="ECO:0000256" key="3">
    <source>
        <dbReference type="RuleBase" id="RU000524"/>
    </source>
</evidence>
<dbReference type="CDD" id="cd04496">
    <property type="entry name" value="SSB_OBF"/>
    <property type="match status" value="1"/>
</dbReference>